<dbReference type="FunFam" id="3.30.565.10:FF:000021">
    <property type="entry name" value="Heat shock protein 75 kDa, mitochondrial"/>
    <property type="match status" value="1"/>
</dbReference>
<sequence length="617" mass="69831">MSETHEFQAEVQRVLDIVINSLYTDKEIFVRELVSNASDALEKLRHTQITEKEIHDDNLSLEINITTDDKAGTLTIQDFGIGMTHDEIVENLGTIAHSGSKKFLEALKDGDTPRENLIGQFGVGFYSTFMAADKVKVYTHSWNPDEPGLAWESEGAGSYTIQESEGQRRGTKVVVHLKKDCKEFAGEDRIKQIIRQYSNFVQFPININGERVNTIEAIWLRNKSEITDEEYTEFYKFQSNAFDEPLLRMHFNTDAPISINALIFVPKENTERFGFGKMDPGVALHCRKVLIDPEAKGLLPDWIRFLKGVVDSADLPLNISRETMQDSALVQKLNSLLTKRFVKLLLDTAKKDPGTYETFWDQFGIFIKEGVHLDYSNREKLGGLLRYESSYTEAGKLTSLADYVSRMPEDQEHIYYLFGQNRASIEAGPFLEAFKARNIEVLYTFEEADEIILRDVGTFEEKKLLSGDSDEVKLEKLDDKPTGDSLDDDASKVLCEWLSDKLDKKVSSVEASDRLIGSPACILNADKSMTANMRRIMQAMNKEGEEAMPTIPPVKFQINPRHKLILNLDGLRTSNEELATLVAEQIFDNALATGDLLDDPREMVNRSYQILEVVSGS</sequence>
<feature type="binding site" evidence="6">
    <location>
        <position position="78"/>
    </location>
    <ligand>
        <name>ATP</name>
        <dbReference type="ChEBI" id="CHEBI:30616"/>
    </ligand>
</feature>
<dbReference type="NCBIfam" id="NF003555">
    <property type="entry name" value="PRK05218.1"/>
    <property type="match status" value="1"/>
</dbReference>
<evidence type="ECO:0000256" key="4">
    <source>
        <dbReference type="ARBA" id="ARBA00023186"/>
    </source>
</evidence>
<dbReference type="InterPro" id="IPR036890">
    <property type="entry name" value="HATPase_C_sf"/>
</dbReference>
<organism evidence="7">
    <name type="scientific">uncultured verrucomicrobium HF0500_27H16</name>
    <dbReference type="NCBI Taxonomy" id="723600"/>
    <lineage>
        <taxon>Bacteria</taxon>
        <taxon>Pseudomonadati</taxon>
        <taxon>Verrucomicrobiota</taxon>
        <taxon>environmental samples</taxon>
    </lineage>
</organism>
<dbReference type="PRINTS" id="PR00775">
    <property type="entry name" value="HEATSHOCK90"/>
</dbReference>
<dbReference type="Gene3D" id="3.30.230.80">
    <property type="match status" value="1"/>
</dbReference>
<dbReference type="Pfam" id="PF00183">
    <property type="entry name" value="HSP90"/>
    <property type="match status" value="1"/>
</dbReference>
<dbReference type="Pfam" id="PF13589">
    <property type="entry name" value="HATPase_c_3"/>
    <property type="match status" value="1"/>
</dbReference>
<keyword evidence="5" id="KW-0346">Stress response</keyword>
<dbReference type="HAMAP" id="MF_00505">
    <property type="entry name" value="HSP90"/>
    <property type="match status" value="1"/>
</dbReference>
<dbReference type="Gene3D" id="1.20.120.790">
    <property type="entry name" value="Heat shock protein 90, C-terminal domain"/>
    <property type="match status" value="1"/>
</dbReference>
<keyword evidence="4 5" id="KW-0143">Chaperone</keyword>
<comment type="caution">
    <text evidence="5">Lacks conserved residue(s) required for the propagation of feature annotation.</text>
</comment>
<feature type="binding site" evidence="6">
    <location>
        <position position="83"/>
    </location>
    <ligand>
        <name>ATP</name>
        <dbReference type="ChEBI" id="CHEBI:30616"/>
    </ligand>
</feature>
<reference evidence="7" key="1">
    <citation type="submission" date="2010-01" db="EMBL/GenBank/DDBJ databases">
        <title>Genome fragments of uncultured bacteria from the North Pacific subtropical Gyre.</title>
        <authorList>
            <person name="Pham V.D."/>
            <person name="Delong E.F."/>
        </authorList>
    </citation>
    <scope>NUCLEOTIDE SEQUENCE</scope>
</reference>
<comment type="subunit">
    <text evidence="5">Homodimer.</text>
</comment>
<dbReference type="GO" id="GO:0051082">
    <property type="term" value="F:unfolded protein binding"/>
    <property type="evidence" value="ECO:0007669"/>
    <property type="project" value="UniProtKB-UniRule"/>
</dbReference>
<evidence type="ECO:0000256" key="5">
    <source>
        <dbReference type="HAMAP-Rule" id="MF_00505"/>
    </source>
</evidence>
<dbReference type="InterPro" id="IPR037196">
    <property type="entry name" value="HSP90_C"/>
</dbReference>
<dbReference type="PANTHER" id="PTHR11528">
    <property type="entry name" value="HEAT SHOCK PROTEIN 90 FAMILY MEMBER"/>
    <property type="match status" value="1"/>
</dbReference>
<accession>E7C5K6</accession>
<comment type="similarity">
    <text evidence="1 5">Belongs to the heat shock protein 90 family.</text>
</comment>
<evidence type="ECO:0000313" key="7">
    <source>
        <dbReference type="EMBL" id="ADI22730.1"/>
    </source>
</evidence>
<feature type="binding site" evidence="6">
    <location>
        <position position="321"/>
    </location>
    <ligand>
        <name>ATP</name>
        <dbReference type="ChEBI" id="CHEBI:30616"/>
    </ligand>
</feature>
<feature type="binding site" evidence="6">
    <location>
        <position position="171"/>
    </location>
    <ligand>
        <name>ATP</name>
        <dbReference type="ChEBI" id="CHEBI:30616"/>
    </ligand>
</feature>
<feature type="binding site" evidence="6">
    <location>
        <begin position="98"/>
        <end position="99"/>
    </location>
    <ligand>
        <name>ATP</name>
        <dbReference type="ChEBI" id="CHEBI:30616"/>
    </ligand>
</feature>
<evidence type="ECO:0000256" key="2">
    <source>
        <dbReference type="ARBA" id="ARBA00022741"/>
    </source>
</evidence>
<dbReference type="GO" id="GO:0016887">
    <property type="term" value="F:ATP hydrolysis activity"/>
    <property type="evidence" value="ECO:0007669"/>
    <property type="project" value="InterPro"/>
</dbReference>
<dbReference type="PIRSF" id="PIRSF002583">
    <property type="entry name" value="Hsp90"/>
    <property type="match status" value="1"/>
</dbReference>
<dbReference type="SUPFAM" id="SSF54211">
    <property type="entry name" value="Ribosomal protein S5 domain 2-like"/>
    <property type="match status" value="1"/>
</dbReference>
<keyword evidence="5" id="KW-0963">Cytoplasm</keyword>
<dbReference type="SUPFAM" id="SSF55874">
    <property type="entry name" value="ATPase domain of HSP90 chaperone/DNA topoisomerase II/histidine kinase"/>
    <property type="match status" value="1"/>
</dbReference>
<dbReference type="Gene3D" id="3.40.50.11260">
    <property type="match status" value="1"/>
</dbReference>
<proteinExistence type="inferred from homology"/>
<dbReference type="CDD" id="cd16927">
    <property type="entry name" value="HATPase_Hsp90-like"/>
    <property type="match status" value="1"/>
</dbReference>
<dbReference type="InterPro" id="IPR020568">
    <property type="entry name" value="Ribosomal_Su5_D2-typ_SF"/>
</dbReference>
<dbReference type="AlphaFoldDB" id="E7C5K6"/>
<feature type="region of interest" description="A; substrate-binding" evidence="5">
    <location>
        <begin position="1"/>
        <end position="321"/>
    </location>
</feature>
<dbReference type="Gene3D" id="3.30.565.10">
    <property type="entry name" value="Histidine kinase-like ATPase, C-terminal domain"/>
    <property type="match status" value="1"/>
</dbReference>
<dbReference type="InterPro" id="IPR020575">
    <property type="entry name" value="Hsp90_N"/>
</dbReference>
<feature type="binding site" evidence="6">
    <location>
        <position position="36"/>
    </location>
    <ligand>
        <name>ATP</name>
        <dbReference type="ChEBI" id="CHEBI:30616"/>
    </ligand>
</feature>
<keyword evidence="3 5" id="KW-0067">ATP-binding</keyword>
<name>E7C5K6_9BACT</name>
<dbReference type="GO" id="GO:0005524">
    <property type="term" value="F:ATP binding"/>
    <property type="evidence" value="ECO:0007669"/>
    <property type="project" value="UniProtKB-UniRule"/>
</dbReference>
<evidence type="ECO:0000256" key="3">
    <source>
        <dbReference type="ARBA" id="ARBA00022840"/>
    </source>
</evidence>
<dbReference type="FunFam" id="3.30.230.80:FF:000004">
    <property type="entry name" value="Heat shock protein 75 kDa"/>
    <property type="match status" value="1"/>
</dbReference>
<feature type="binding site" evidence="6">
    <location>
        <begin position="120"/>
        <end position="125"/>
    </location>
    <ligand>
        <name>ATP</name>
        <dbReference type="ChEBI" id="CHEBI:30616"/>
    </ligand>
</feature>
<dbReference type="SUPFAM" id="SSF110942">
    <property type="entry name" value="HSP90 C-terminal domain"/>
    <property type="match status" value="1"/>
</dbReference>
<comment type="function">
    <text evidence="5">Molecular chaperone. Has ATPase activity.</text>
</comment>
<keyword evidence="2 5" id="KW-0547">Nucleotide-binding</keyword>
<comment type="subcellular location">
    <subcellularLocation>
        <location evidence="5">Cytoplasm</location>
    </subcellularLocation>
</comment>
<gene>
    <name evidence="5" type="primary">htpG</name>
</gene>
<protein>
    <recommendedName>
        <fullName evidence="5">Chaperone protein HtpG</fullName>
    </recommendedName>
    <alternativeName>
        <fullName evidence="5">Heat shock protein HtpG</fullName>
    </alternativeName>
    <alternativeName>
        <fullName evidence="5">High temperature protein G</fullName>
    </alternativeName>
</protein>
<feature type="binding site" evidence="6">
    <location>
        <position position="91"/>
    </location>
    <ligand>
        <name>ATP</name>
        <dbReference type="ChEBI" id="CHEBI:30616"/>
    </ligand>
</feature>
<evidence type="ECO:0000256" key="1">
    <source>
        <dbReference type="ARBA" id="ARBA00008239"/>
    </source>
</evidence>
<dbReference type="GO" id="GO:0005737">
    <property type="term" value="C:cytoplasm"/>
    <property type="evidence" value="ECO:0007669"/>
    <property type="project" value="UniProtKB-SubCell"/>
</dbReference>
<feature type="binding site" evidence="6">
    <location>
        <position position="32"/>
    </location>
    <ligand>
        <name>ATP</name>
        <dbReference type="ChEBI" id="CHEBI:30616"/>
    </ligand>
</feature>
<dbReference type="InterPro" id="IPR001404">
    <property type="entry name" value="Hsp90_fam"/>
</dbReference>
<dbReference type="EMBL" id="GU567995">
    <property type="protein sequence ID" value="ADI22730.1"/>
    <property type="molecule type" value="Genomic_DNA"/>
</dbReference>
<feature type="region of interest" description="C" evidence="5">
    <location>
        <begin position="536"/>
        <end position="617"/>
    </location>
</feature>
<evidence type="ECO:0000256" key="6">
    <source>
        <dbReference type="PIRSR" id="PIRSR002583-1"/>
    </source>
</evidence>
<dbReference type="GO" id="GO:0140662">
    <property type="term" value="F:ATP-dependent protein folding chaperone"/>
    <property type="evidence" value="ECO:0007669"/>
    <property type="project" value="InterPro"/>
</dbReference>